<dbReference type="InterPro" id="IPR014729">
    <property type="entry name" value="Rossmann-like_a/b/a_fold"/>
</dbReference>
<keyword evidence="6 11" id="KW-0548">Nucleotidyltransferase</keyword>
<name>E0RSI9_WINT6</name>
<feature type="domain" description="Cytidyltransferase-like" evidence="12">
    <location>
        <begin position="5"/>
        <end position="163"/>
    </location>
</feature>
<evidence type="ECO:0000256" key="8">
    <source>
        <dbReference type="ARBA" id="ARBA00022840"/>
    </source>
</evidence>
<dbReference type="KEGG" id="sta:STHERM_c10300"/>
<dbReference type="SUPFAM" id="SSF52374">
    <property type="entry name" value="Nucleotidylyl transferase"/>
    <property type="match status" value="1"/>
</dbReference>
<protein>
    <recommendedName>
        <fullName evidence="11">Probable nicotinate-nucleotide adenylyltransferase</fullName>
        <ecNumber evidence="11">2.7.7.18</ecNumber>
    </recommendedName>
    <alternativeName>
        <fullName evidence="11">Deamido-NAD(+) diphosphorylase</fullName>
    </alternativeName>
    <alternativeName>
        <fullName evidence="11">Deamido-NAD(+) pyrophosphorylase</fullName>
    </alternativeName>
    <alternativeName>
        <fullName evidence="11">Nicotinate mononucleotide adenylyltransferase</fullName>
        <shortName evidence="11">NaMN adenylyltransferase</shortName>
    </alternativeName>
</protein>
<dbReference type="EMBL" id="CP001698">
    <property type="protein sequence ID" value="ADN01976.1"/>
    <property type="molecule type" value="Genomic_DNA"/>
</dbReference>
<keyword evidence="5 11" id="KW-0808">Transferase</keyword>
<evidence type="ECO:0000256" key="4">
    <source>
        <dbReference type="ARBA" id="ARBA00022642"/>
    </source>
</evidence>
<evidence type="ECO:0000256" key="9">
    <source>
        <dbReference type="ARBA" id="ARBA00023027"/>
    </source>
</evidence>
<dbReference type="UniPathway" id="UPA00253">
    <property type="reaction ID" value="UER00332"/>
</dbReference>
<dbReference type="GO" id="GO:0004515">
    <property type="term" value="F:nicotinate-nucleotide adenylyltransferase activity"/>
    <property type="evidence" value="ECO:0007669"/>
    <property type="project" value="UniProtKB-UniRule"/>
</dbReference>
<evidence type="ECO:0000256" key="10">
    <source>
        <dbReference type="ARBA" id="ARBA00048721"/>
    </source>
</evidence>
<dbReference type="GO" id="GO:0005524">
    <property type="term" value="F:ATP binding"/>
    <property type="evidence" value="ECO:0007669"/>
    <property type="project" value="UniProtKB-KW"/>
</dbReference>
<dbReference type="AlphaFoldDB" id="E0RSI9"/>
<accession>E0RSI9</accession>
<dbReference type="PaxDb" id="665571-STHERM_c10300"/>
<gene>
    <name evidence="11" type="primary">nadD</name>
    <name evidence="13" type="ordered locus">STHERM_c10300</name>
</gene>
<dbReference type="EC" id="2.7.7.18" evidence="11"/>
<evidence type="ECO:0000256" key="3">
    <source>
        <dbReference type="ARBA" id="ARBA00009014"/>
    </source>
</evidence>
<evidence type="ECO:0000256" key="6">
    <source>
        <dbReference type="ARBA" id="ARBA00022695"/>
    </source>
</evidence>
<dbReference type="Gene3D" id="3.40.50.620">
    <property type="entry name" value="HUPs"/>
    <property type="match status" value="1"/>
</dbReference>
<dbReference type="NCBIfam" id="TIGR00125">
    <property type="entry name" value="cyt_tran_rel"/>
    <property type="match status" value="1"/>
</dbReference>
<evidence type="ECO:0000313" key="14">
    <source>
        <dbReference type="Proteomes" id="UP000001296"/>
    </source>
</evidence>
<dbReference type="NCBIfam" id="TIGR00482">
    <property type="entry name" value="nicotinate (nicotinamide) nucleotide adenylyltransferase"/>
    <property type="match status" value="1"/>
</dbReference>
<evidence type="ECO:0000256" key="5">
    <source>
        <dbReference type="ARBA" id="ARBA00022679"/>
    </source>
</evidence>
<keyword evidence="4 11" id="KW-0662">Pyridine nucleotide biosynthesis</keyword>
<evidence type="ECO:0000256" key="11">
    <source>
        <dbReference type="HAMAP-Rule" id="MF_00244"/>
    </source>
</evidence>
<dbReference type="InterPro" id="IPR004821">
    <property type="entry name" value="Cyt_trans-like"/>
</dbReference>
<dbReference type="RefSeq" id="WP_013313817.1">
    <property type="nucleotide sequence ID" value="NC_014484.1"/>
</dbReference>
<keyword evidence="7 11" id="KW-0547">Nucleotide-binding</keyword>
<dbReference type="GO" id="GO:0009435">
    <property type="term" value="P:NAD+ biosynthetic process"/>
    <property type="evidence" value="ECO:0007669"/>
    <property type="project" value="UniProtKB-UniRule"/>
</dbReference>
<dbReference type="eggNOG" id="COG1057">
    <property type="taxonomic scope" value="Bacteria"/>
</dbReference>
<keyword evidence="8 11" id="KW-0067">ATP-binding</keyword>
<comment type="function">
    <text evidence="1 11">Catalyzes the reversible adenylation of nicotinate mononucleotide (NaMN) to nicotinic acid adenine dinucleotide (NaAD).</text>
</comment>
<dbReference type="CDD" id="cd02165">
    <property type="entry name" value="NMNAT"/>
    <property type="match status" value="1"/>
</dbReference>
<comment type="catalytic activity">
    <reaction evidence="10 11">
        <text>nicotinate beta-D-ribonucleotide + ATP + H(+) = deamido-NAD(+) + diphosphate</text>
        <dbReference type="Rhea" id="RHEA:22860"/>
        <dbReference type="ChEBI" id="CHEBI:15378"/>
        <dbReference type="ChEBI" id="CHEBI:30616"/>
        <dbReference type="ChEBI" id="CHEBI:33019"/>
        <dbReference type="ChEBI" id="CHEBI:57502"/>
        <dbReference type="ChEBI" id="CHEBI:58437"/>
        <dbReference type="EC" id="2.7.7.18"/>
    </reaction>
</comment>
<evidence type="ECO:0000256" key="7">
    <source>
        <dbReference type="ARBA" id="ARBA00022741"/>
    </source>
</evidence>
<dbReference type="HOGENOM" id="CLU_069765_3_1_12"/>
<dbReference type="HAMAP" id="MF_00244">
    <property type="entry name" value="NaMN_adenylyltr"/>
    <property type="match status" value="1"/>
</dbReference>
<dbReference type="PANTHER" id="PTHR39321:SF3">
    <property type="entry name" value="PHOSPHOPANTETHEINE ADENYLYLTRANSFERASE"/>
    <property type="match status" value="1"/>
</dbReference>
<reference key="1">
    <citation type="submission" date="2009-08" db="EMBL/GenBank/DDBJ databases">
        <title>The genome sequence of Spirochaeta thermophila DSM6192.</title>
        <authorList>
            <person name="Angelov A."/>
            <person name="Mientus M."/>
            <person name="Wittenberg S."/>
            <person name="Lehmann R."/>
            <person name="Liesegang H."/>
            <person name="Daniel R."/>
            <person name="Liebl W."/>
        </authorList>
    </citation>
    <scope>NUCLEOTIDE SEQUENCE</scope>
    <source>
        <strain>DSM 6192</strain>
    </source>
</reference>
<comment type="pathway">
    <text evidence="2 11">Cofactor biosynthesis; NAD(+) biosynthesis; deamido-NAD(+) from nicotinate D-ribonucleotide: step 1/1.</text>
</comment>
<evidence type="ECO:0000256" key="2">
    <source>
        <dbReference type="ARBA" id="ARBA00005019"/>
    </source>
</evidence>
<comment type="similarity">
    <text evidence="3 11">Belongs to the NadD family.</text>
</comment>
<dbReference type="Proteomes" id="UP000001296">
    <property type="component" value="Chromosome"/>
</dbReference>
<evidence type="ECO:0000313" key="13">
    <source>
        <dbReference type="EMBL" id="ADN01976.1"/>
    </source>
</evidence>
<proteinExistence type="inferred from homology"/>
<dbReference type="InterPro" id="IPR005248">
    <property type="entry name" value="NadD/NMNAT"/>
</dbReference>
<dbReference type="Pfam" id="PF01467">
    <property type="entry name" value="CTP_transf_like"/>
    <property type="match status" value="1"/>
</dbReference>
<dbReference type="PANTHER" id="PTHR39321">
    <property type="entry name" value="NICOTINATE-NUCLEOTIDE ADENYLYLTRANSFERASE-RELATED"/>
    <property type="match status" value="1"/>
</dbReference>
<organism evidence="13 14">
    <name type="scientific">Winmispira thermophila (strain ATCC 49972 / DSM 6192 / RI 19.B1)</name>
    <name type="common">Spirochaeta thermophila</name>
    <dbReference type="NCBI Taxonomy" id="665571"/>
    <lineage>
        <taxon>Bacteria</taxon>
        <taxon>Pseudomonadati</taxon>
        <taxon>Spirochaetota</taxon>
        <taxon>Spirochaetia</taxon>
        <taxon>Winmispirales</taxon>
        <taxon>Winmispiraceae</taxon>
        <taxon>Winmispira</taxon>
    </lineage>
</organism>
<keyword evidence="9 11" id="KW-0520">NAD</keyword>
<evidence type="ECO:0000256" key="1">
    <source>
        <dbReference type="ARBA" id="ARBA00002324"/>
    </source>
</evidence>
<reference evidence="13 14" key="2">
    <citation type="journal article" date="2010" name="J. Bacteriol.">
        <title>Genome sequence of the polysaccharide-degrading, thermophilic anaerobe Spirochaeta thermophila DSM 6192.</title>
        <authorList>
            <person name="Angelov A."/>
            <person name="Liebl S."/>
            <person name="Ballschmiter M."/>
            <person name="Bomeke M."/>
            <person name="Lehmann R."/>
            <person name="Liesegang H."/>
            <person name="Daniel R."/>
            <person name="Liebl W."/>
        </authorList>
    </citation>
    <scope>NUCLEOTIDE SEQUENCE [LARGE SCALE GENOMIC DNA]</scope>
    <source>
        <strain evidence="14">ATCC 49972 / DSM 6192 / RI 19.B1</strain>
    </source>
</reference>
<sequence>MRVLLFGGTFNPIHVGHLFVAEEACVELGYEKVIFVPAYRPAHKVLADHDDPMHRYKMVERATAGNPRFTVDDCEIRRQGTSYTLDTITYLMETLPLTGKLGLLIGDDLVPGFSSWKHADILPELVDIVIARRTSSSPYEVPWRHTYITNTIIHISSSEIRERVAQGKAFRYLVPEPVYEYIVEHGLYRS</sequence>
<evidence type="ECO:0000259" key="12">
    <source>
        <dbReference type="Pfam" id="PF01467"/>
    </source>
</evidence>
<dbReference type="NCBIfam" id="NF000840">
    <property type="entry name" value="PRK00071.1-3"/>
    <property type="match status" value="1"/>
</dbReference>